<evidence type="ECO:0000313" key="21">
    <source>
        <dbReference type="EMBL" id="ALG93115.1"/>
    </source>
</evidence>
<keyword evidence="10" id="KW-0325">Glycoprotein</keyword>
<evidence type="ECO:0000313" key="25">
    <source>
        <dbReference type="Proteomes" id="UP000694381"/>
    </source>
</evidence>
<keyword evidence="7 14" id="KW-0297">G-protein coupled receptor</keyword>
<dbReference type="EMBL" id="KT011921">
    <property type="protein sequence ID" value="ALG93115.1"/>
    <property type="molecule type" value="Genomic_DNA"/>
</dbReference>
<evidence type="ECO:0000313" key="24">
    <source>
        <dbReference type="Ensembl" id="ENSNGAP00000015752.1"/>
    </source>
</evidence>
<evidence type="ECO:0000256" key="11">
    <source>
        <dbReference type="ARBA" id="ARBA00023224"/>
    </source>
</evidence>
<keyword evidence="3 14" id="KW-0919">Taste</keyword>
<evidence type="ECO:0000256" key="5">
    <source>
        <dbReference type="ARBA" id="ARBA00022692"/>
    </source>
</evidence>
<feature type="transmembrane region" description="Helical" evidence="15">
    <location>
        <begin position="188"/>
        <end position="208"/>
    </location>
</feature>
<evidence type="ECO:0000256" key="8">
    <source>
        <dbReference type="ARBA" id="ARBA00023136"/>
    </source>
</evidence>
<feature type="transmembrane region" description="Helical" evidence="15">
    <location>
        <begin position="129"/>
        <end position="149"/>
    </location>
</feature>
<evidence type="ECO:0000256" key="9">
    <source>
        <dbReference type="ARBA" id="ARBA00023170"/>
    </source>
</evidence>
<evidence type="ECO:0000313" key="23">
    <source>
        <dbReference type="EMBL" id="ALG93119.1"/>
    </source>
</evidence>
<evidence type="ECO:0000259" key="16">
    <source>
        <dbReference type="PROSITE" id="PS50262"/>
    </source>
</evidence>
<evidence type="ECO:0000256" key="6">
    <source>
        <dbReference type="ARBA" id="ARBA00022989"/>
    </source>
</evidence>
<feature type="transmembrane region" description="Helical" evidence="15">
    <location>
        <begin position="267"/>
        <end position="286"/>
    </location>
</feature>
<dbReference type="Ensembl" id="ENSNGAT00000021359.1">
    <property type="protein sequence ID" value="ENSNGAP00000015752.1"/>
    <property type="gene ID" value="ENSNGAG00000016702.1"/>
</dbReference>
<dbReference type="GO" id="GO:0033038">
    <property type="term" value="F:bitter taste receptor activity"/>
    <property type="evidence" value="ECO:0007669"/>
    <property type="project" value="Ensembl"/>
</dbReference>
<dbReference type="EMBL" id="KT011915">
    <property type="protein sequence ID" value="ALG93109.1"/>
    <property type="molecule type" value="Genomic_DNA"/>
</dbReference>
<evidence type="ECO:0000313" key="19">
    <source>
        <dbReference type="EMBL" id="ALG93109.1"/>
    </source>
</evidence>
<evidence type="ECO:0000256" key="4">
    <source>
        <dbReference type="ARBA" id="ARBA00022606"/>
    </source>
</evidence>
<dbReference type="InterPro" id="IPR017452">
    <property type="entry name" value="GPCR_Rhodpsn_7TM"/>
</dbReference>
<dbReference type="InterPro" id="IPR007960">
    <property type="entry name" value="TAS2R"/>
</dbReference>
<keyword evidence="11 14" id="KW-0807">Transducer</keyword>
<evidence type="ECO:0000313" key="18">
    <source>
        <dbReference type="EMBL" id="ALG93098.1"/>
    </source>
</evidence>
<dbReference type="SUPFAM" id="SSF81321">
    <property type="entry name" value="Family A G protein-coupled receptor-like"/>
    <property type="match status" value="1"/>
</dbReference>
<dbReference type="PROSITE" id="PS50262">
    <property type="entry name" value="G_PROTEIN_RECEP_F1_2"/>
    <property type="match status" value="1"/>
</dbReference>
<feature type="transmembrane region" description="Helical" evidence="15">
    <location>
        <begin position="6"/>
        <end position="30"/>
    </location>
</feature>
<comment type="function">
    <text evidence="12">Gustducin-coupled receptor implicated in the perception of bitter compounds in the oral cavity and the gastrointestinal tract. Signals through PLCB2 and the calcium-regulated cation channel TRPM5.</text>
</comment>
<evidence type="ECO:0000256" key="3">
    <source>
        <dbReference type="ARBA" id="ARBA00022480"/>
    </source>
</evidence>
<evidence type="ECO:0000256" key="14">
    <source>
        <dbReference type="RuleBase" id="RU004424"/>
    </source>
</evidence>
<dbReference type="KEGG" id="ngi:103726114"/>
<feature type="domain" description="G-protein coupled receptors family 1 profile" evidence="16">
    <location>
        <begin position="20"/>
        <end position="284"/>
    </location>
</feature>
<reference evidence="21" key="1">
    <citation type="journal article" date="2015" name="Proc. Natl. Acad. Sci. U.S.A.">
        <title>Sympatric speciation revealed by genome-wide divergence in the blind mole rat Spalax.</title>
        <authorList>
            <person name="Li K."/>
            <person name="Hong W."/>
            <person name="Jiao H."/>
            <person name="Wang G.D."/>
            <person name="Rodriguez K.A."/>
            <person name="Buffenstein R."/>
            <person name="Zhao Y."/>
            <person name="Nevo E."/>
            <person name="Zhao H."/>
        </authorList>
    </citation>
    <scope>NUCLEOTIDE SEQUENCE</scope>
    <source>
        <strain evidence="21">B11-1</strain>
        <strain evidence="22">B12-1</strain>
        <strain evidence="23">B13-1</strain>
        <strain evidence="17">B2-1</strain>
        <strain evidence="18">B2-2</strain>
        <strain evidence="19">B8-1</strain>
        <strain evidence="20">B8-2</strain>
        <tissue evidence="21">Muscle</tissue>
    </source>
</reference>
<evidence type="ECO:0000313" key="20">
    <source>
        <dbReference type="EMBL" id="ALG93110.1"/>
    </source>
</evidence>
<feature type="transmembrane region" description="Helical" evidence="15">
    <location>
        <begin position="51"/>
        <end position="71"/>
    </location>
</feature>
<dbReference type="GeneTree" id="ENSGT01150000286975"/>
<gene>
    <name evidence="21" type="primary">Tas2r13</name>
    <name evidence="24" type="synonym">LOC103726114</name>
</gene>
<dbReference type="PANTHER" id="PTHR11394:SF49">
    <property type="entry name" value="TASTE RECEPTOR TYPE 2 MEMBER 3"/>
    <property type="match status" value="1"/>
</dbReference>
<protein>
    <recommendedName>
        <fullName evidence="14">Taste receptor type 2</fullName>
    </recommendedName>
</protein>
<feature type="transmembrane region" description="Helical" evidence="15">
    <location>
        <begin position="91"/>
        <end position="109"/>
    </location>
</feature>
<dbReference type="EMBL" id="KT011925">
    <property type="protein sequence ID" value="ALG93119.1"/>
    <property type="molecule type" value="Genomic_DNA"/>
</dbReference>
<keyword evidence="9 14" id="KW-0675">Receptor</keyword>
<dbReference type="GO" id="GO:0004930">
    <property type="term" value="F:G protein-coupled receptor activity"/>
    <property type="evidence" value="ECO:0007669"/>
    <property type="project" value="UniProtKB-KW"/>
</dbReference>
<organism evidence="21">
    <name type="scientific">Nannospalax galili</name>
    <name type="common">Northern Israeli blind subterranean mole rat</name>
    <name type="synonym">Spalax galili</name>
    <dbReference type="NCBI Taxonomy" id="1026970"/>
    <lineage>
        <taxon>Eukaryota</taxon>
        <taxon>Metazoa</taxon>
        <taxon>Chordata</taxon>
        <taxon>Craniata</taxon>
        <taxon>Vertebrata</taxon>
        <taxon>Euteleostomi</taxon>
        <taxon>Mammalia</taxon>
        <taxon>Eutheria</taxon>
        <taxon>Euarchontoglires</taxon>
        <taxon>Glires</taxon>
        <taxon>Rodentia</taxon>
        <taxon>Myomorpha</taxon>
        <taxon>Muroidea</taxon>
        <taxon>Spalacidae</taxon>
        <taxon>Spalacinae</taxon>
        <taxon>Nannospalax</taxon>
    </lineage>
</organism>
<proteinExistence type="inferred from homology"/>
<reference evidence="24" key="2">
    <citation type="submission" date="2025-05" db="UniProtKB">
        <authorList>
            <consortium name="Ensembl"/>
        </authorList>
    </citation>
    <scope>IDENTIFICATION</scope>
</reference>
<dbReference type="RefSeq" id="XP_008821756.1">
    <property type="nucleotide sequence ID" value="XM_008823534.1"/>
</dbReference>
<dbReference type="EMBL" id="KT011923">
    <property type="protein sequence ID" value="ALG93117.1"/>
    <property type="molecule type" value="Genomic_DNA"/>
</dbReference>
<evidence type="ECO:0000313" key="17">
    <source>
        <dbReference type="EMBL" id="ALG93097.1"/>
    </source>
</evidence>
<dbReference type="Gene3D" id="1.20.1070.10">
    <property type="entry name" value="Rhodopsin 7-helix transmembrane proteins"/>
    <property type="match status" value="1"/>
</dbReference>
<feature type="transmembrane region" description="Helical" evidence="15">
    <location>
        <begin position="232"/>
        <end position="255"/>
    </location>
</feature>
<sequence>MFGLAEGVFMVLIITEFILGNLVNGFIGWVNSSSWFKSKRLSLSDCIITSLALSRIIVLWIISVDGIIIIFSYDTHDSGTGMQIIDVFWTFTNHLSIWLITCLGVFYCLKIARFSHPTFLWLKWRVSSIVTWMLWGALFLSCICTLSLINEFKIYSILSGIEGTQNITEYFRRKRNTYNMMHVLGNLWMLPPLIVSLVSYLLLLLSLGRHTQQMQPHRTSSRDQSTEAHKKAIRIILSFLFLFLLYFFSFLILSFSRFLPATKTARMISVIVTMFYPSGHSLILILSNNKLKQTFVVMFPCECGHVKLLSKRPFAS</sequence>
<comment type="similarity">
    <text evidence="2 13">Belongs to the G-protein coupled receptor T2R family.</text>
</comment>
<evidence type="ECO:0000313" key="22">
    <source>
        <dbReference type="EMBL" id="ALG93117.1"/>
    </source>
</evidence>
<dbReference type="GeneID" id="103726114"/>
<dbReference type="Proteomes" id="UP000694381">
    <property type="component" value="Unassembled WGS sequence"/>
</dbReference>
<dbReference type="OMA" id="IDIFWTF"/>
<keyword evidence="6 15" id="KW-1133">Transmembrane helix</keyword>
<dbReference type="AlphaFoldDB" id="A0A0N9NVX4"/>
<keyword evidence="5 14" id="KW-0812">Transmembrane</keyword>
<comment type="subcellular location">
    <subcellularLocation>
        <location evidence="1 14">Membrane</location>
        <topology evidence="1 14">Multi-pass membrane protein</topology>
    </subcellularLocation>
</comment>
<evidence type="ECO:0000256" key="12">
    <source>
        <dbReference type="ARBA" id="ARBA00025304"/>
    </source>
</evidence>
<accession>A0A0N9NVX4</accession>
<evidence type="ECO:0000256" key="13">
    <source>
        <dbReference type="RuleBase" id="RU004423"/>
    </source>
</evidence>
<dbReference type="PANTHER" id="PTHR11394">
    <property type="entry name" value="TASTE RECEPTOR TYPE 2"/>
    <property type="match status" value="1"/>
</dbReference>
<evidence type="ECO:0000256" key="1">
    <source>
        <dbReference type="ARBA" id="ARBA00004141"/>
    </source>
</evidence>
<dbReference type="EMBL" id="KT011916">
    <property type="protein sequence ID" value="ALG93110.1"/>
    <property type="molecule type" value="Genomic_DNA"/>
</dbReference>
<evidence type="ECO:0000256" key="10">
    <source>
        <dbReference type="ARBA" id="ARBA00023180"/>
    </source>
</evidence>
<name>A0A0N9NVX4_NANGA</name>
<keyword evidence="8 14" id="KW-0472">Membrane</keyword>
<dbReference type="EMBL" id="KT011904">
    <property type="protein sequence ID" value="ALG93098.1"/>
    <property type="molecule type" value="Genomic_DNA"/>
</dbReference>
<evidence type="ECO:0000256" key="15">
    <source>
        <dbReference type="SAM" id="Phobius"/>
    </source>
</evidence>
<dbReference type="GO" id="GO:0016020">
    <property type="term" value="C:membrane"/>
    <property type="evidence" value="ECO:0007669"/>
    <property type="project" value="UniProtKB-SubCell"/>
</dbReference>
<dbReference type="EMBL" id="KT011903">
    <property type="protein sequence ID" value="ALG93097.1"/>
    <property type="molecule type" value="Genomic_DNA"/>
</dbReference>
<evidence type="ECO:0000256" key="7">
    <source>
        <dbReference type="ARBA" id="ARBA00023040"/>
    </source>
</evidence>
<keyword evidence="4 14" id="KW-0716">Sensory transduction</keyword>
<evidence type="ECO:0000256" key="2">
    <source>
        <dbReference type="ARBA" id="ARBA00007376"/>
    </source>
</evidence>
<dbReference type="FunFam" id="1.20.1070.10:FF:000042">
    <property type="entry name" value="Taste receptor type 2 member 7"/>
    <property type="match status" value="1"/>
</dbReference>
<keyword evidence="25" id="KW-1185">Reference proteome</keyword>
<dbReference type="Pfam" id="PF05296">
    <property type="entry name" value="TAS2R"/>
    <property type="match status" value="1"/>
</dbReference>
<dbReference type="OrthoDB" id="8876749at2759"/>